<gene>
    <name evidence="1" type="ORF">AKJ64_01630</name>
</gene>
<name>A0A133UFI8_9EURY</name>
<sequence length="98" mass="10770">SKIKNEGKEEEFTGTLNLSLLHQSHYFSCCDSLERPVVYFHGAVSGALDAASSFLSLDTGLCFFPSRARILPRYYARPSVGPGVGPSVECNSFRLPRI</sequence>
<evidence type="ECO:0000313" key="1">
    <source>
        <dbReference type="EMBL" id="KXA92993.1"/>
    </source>
</evidence>
<comment type="caution">
    <text evidence="1">The sequence shown here is derived from an EMBL/GenBank/DDBJ whole genome shotgun (WGS) entry which is preliminary data.</text>
</comment>
<dbReference type="Proteomes" id="UP000070373">
    <property type="component" value="Unassembled WGS sequence"/>
</dbReference>
<dbReference type="EMBL" id="LHXN01000020">
    <property type="protein sequence ID" value="KXA92993.1"/>
    <property type="molecule type" value="Genomic_DNA"/>
</dbReference>
<feature type="non-terminal residue" evidence="1">
    <location>
        <position position="1"/>
    </location>
</feature>
<dbReference type="AlphaFoldDB" id="A0A133UFI8"/>
<proteinExistence type="predicted"/>
<evidence type="ECO:0000313" key="2">
    <source>
        <dbReference type="Proteomes" id="UP000070373"/>
    </source>
</evidence>
<keyword evidence="2" id="KW-1185">Reference proteome</keyword>
<reference evidence="1 2" key="1">
    <citation type="journal article" date="2016" name="Sci. Rep.">
        <title>Metabolic traits of an uncultured archaeal lineage -MSBL1- from brine pools of the Red Sea.</title>
        <authorList>
            <person name="Mwirichia R."/>
            <person name="Alam I."/>
            <person name="Rashid M."/>
            <person name="Vinu M."/>
            <person name="Ba-Alawi W."/>
            <person name="Anthony Kamau A."/>
            <person name="Kamanda Ngugi D."/>
            <person name="Goker M."/>
            <person name="Klenk H.P."/>
            <person name="Bajic V."/>
            <person name="Stingl U."/>
        </authorList>
    </citation>
    <scope>NUCLEOTIDE SEQUENCE [LARGE SCALE GENOMIC DNA]</scope>
    <source>
        <strain evidence="1">SCGC-AAA259E17</strain>
    </source>
</reference>
<organism evidence="1 2">
    <name type="scientific">candidate division MSBL1 archaeon SCGC-AAA259E17</name>
    <dbReference type="NCBI Taxonomy" id="1698263"/>
    <lineage>
        <taxon>Archaea</taxon>
        <taxon>Methanobacteriati</taxon>
        <taxon>Methanobacteriota</taxon>
        <taxon>candidate division MSBL1</taxon>
    </lineage>
</organism>
<protein>
    <submittedName>
        <fullName evidence="1">Uncharacterized protein</fullName>
    </submittedName>
</protein>
<accession>A0A133UFI8</accession>